<keyword evidence="2" id="KW-1185">Reference proteome</keyword>
<evidence type="ECO:0000313" key="2">
    <source>
        <dbReference type="Proteomes" id="UP000887578"/>
    </source>
</evidence>
<evidence type="ECO:0000313" key="3">
    <source>
        <dbReference type="WBParaSite" id="PDA_v2.g671.t1"/>
    </source>
</evidence>
<evidence type="ECO:0000256" key="1">
    <source>
        <dbReference type="SAM" id="MobiDB-lite"/>
    </source>
</evidence>
<proteinExistence type="predicted"/>
<dbReference type="WBParaSite" id="PDA_v2.g671.t1">
    <property type="protein sequence ID" value="PDA_v2.g671.t1"/>
    <property type="gene ID" value="PDA_v2.g671"/>
</dbReference>
<feature type="region of interest" description="Disordered" evidence="1">
    <location>
        <begin position="98"/>
        <end position="130"/>
    </location>
</feature>
<dbReference type="InterPro" id="IPR009689">
    <property type="entry name" value="DUF1280"/>
</dbReference>
<dbReference type="Proteomes" id="UP000887578">
    <property type="component" value="Unplaced"/>
</dbReference>
<organism evidence="2 3">
    <name type="scientific">Panagrolaimus davidi</name>
    <dbReference type="NCBI Taxonomy" id="227884"/>
    <lineage>
        <taxon>Eukaryota</taxon>
        <taxon>Metazoa</taxon>
        <taxon>Ecdysozoa</taxon>
        <taxon>Nematoda</taxon>
        <taxon>Chromadorea</taxon>
        <taxon>Rhabditida</taxon>
        <taxon>Tylenchina</taxon>
        <taxon>Panagrolaimomorpha</taxon>
        <taxon>Panagrolaimoidea</taxon>
        <taxon>Panagrolaimidae</taxon>
        <taxon>Panagrolaimus</taxon>
    </lineage>
</organism>
<feature type="region of interest" description="Disordered" evidence="1">
    <location>
        <begin position="162"/>
        <end position="185"/>
    </location>
</feature>
<feature type="compositionally biased region" description="Basic and acidic residues" evidence="1">
    <location>
        <begin position="98"/>
        <end position="123"/>
    </location>
</feature>
<accession>A0A914QSH9</accession>
<protein>
    <submittedName>
        <fullName evidence="3">Uncharacterized protein</fullName>
    </submittedName>
</protein>
<dbReference type="AlphaFoldDB" id="A0A914QSH9"/>
<reference evidence="3" key="1">
    <citation type="submission" date="2022-11" db="UniProtKB">
        <authorList>
            <consortium name="WormBaseParasite"/>
        </authorList>
    </citation>
    <scope>IDENTIFICATION</scope>
</reference>
<sequence>MPRIPAAKKARRESILKNRVAYEKAENAAISDAVIDNVPSIADIPQPSTTRSSTKFKNDELEVSKERALLSDKKVVQLERLHQKKTDTFPLRKELQKTRKGLISEKRKTARQTRTDKAKKEQPNGDDLFNSSDDIAKVHILEDDVSDVMIFPAFQSNNQLIPKSPSSIPSFASSSNSPKDLSKSGLYKRKRAFEESVKKDLGPEYRVTNSPAKQATLEAALRWKTRNRITDEAYQDLSREFFPSLTSLKKFRNELLERLKKESEGGLANAVINYFNGLDSFDLEEVRINFGADKGSDSTKIVWYLVDMDNPLSPNNLHIFSCYIGGESRTELKPYMDIVNETMFILQAELIDTDHGLKRFTCFWISDCKMSDECLGLQGGSATCPCTYCTMASKTWKDFEVVPISALRTIDDLQQAGERVEQAAASENLTPKQLADKKKENYSVKATPLINAIPLRRFVPPVVHISISAVSSTVKYCKENGTDTMNHPEIDGYGIDILRSFADVEQYAEARDLTEDDIDKMDKAIKEFFKLIDEKYPDLLGRKTKLHILRFHVMPFVRKFKSWGKFSEQSLEHIHHIKNECDRRIPGKSEAAKAKQLKYFTDQHMLIVYFACH</sequence>
<dbReference type="PANTHER" id="PTHR31424">
    <property type="entry name" value="PROTEIN CBG23806"/>
    <property type="match status" value="1"/>
</dbReference>
<dbReference type="Pfam" id="PF06918">
    <property type="entry name" value="DUF1280"/>
    <property type="match status" value="1"/>
</dbReference>
<feature type="compositionally biased region" description="Low complexity" evidence="1">
    <location>
        <begin position="162"/>
        <end position="179"/>
    </location>
</feature>
<name>A0A914QSH9_9BILA</name>
<dbReference type="PANTHER" id="PTHR31424:SF3">
    <property type="entry name" value="RING-TYPE DOMAIN-CONTAINING PROTEIN"/>
    <property type="match status" value="1"/>
</dbReference>